<dbReference type="EMBL" id="JADDUC010000029">
    <property type="protein sequence ID" value="KAG0123453.1"/>
    <property type="molecule type" value="Genomic_DNA"/>
</dbReference>
<protein>
    <submittedName>
        <fullName evidence="1">Uncharacterized protein</fullName>
    </submittedName>
</protein>
<keyword evidence="3" id="KW-1185">Reference proteome</keyword>
<reference evidence="2 3" key="2">
    <citation type="journal article" date="2021" name="J. Hered.">
        <title>Feather Gene Expression Elucidates the Developmental Basis of Plumage Iridescence in African Starlings.</title>
        <authorList>
            <person name="Rubenstein D.R."/>
            <person name="Corvelo A."/>
            <person name="MacManes M.D."/>
            <person name="Maia R."/>
            <person name="Narzisi G."/>
            <person name="Rousaki A."/>
            <person name="Vandenabeele P."/>
            <person name="Shawkey M.D."/>
            <person name="Solomon J."/>
        </authorList>
    </citation>
    <scope>NUCLEOTIDE SEQUENCE [LARGE SCALE GENOMIC DNA]</scope>
    <source>
        <strain evidence="2">SS15</strain>
    </source>
</reference>
<dbReference type="Proteomes" id="UP000618051">
    <property type="component" value="Unassembled WGS sequence"/>
</dbReference>
<organism evidence="1">
    <name type="scientific">Lamprotornis superbus</name>
    <dbReference type="NCBI Taxonomy" id="245042"/>
    <lineage>
        <taxon>Eukaryota</taxon>
        <taxon>Metazoa</taxon>
        <taxon>Chordata</taxon>
        <taxon>Craniata</taxon>
        <taxon>Vertebrata</taxon>
        <taxon>Euteleostomi</taxon>
        <taxon>Archelosauria</taxon>
        <taxon>Archosauria</taxon>
        <taxon>Dinosauria</taxon>
        <taxon>Saurischia</taxon>
        <taxon>Theropoda</taxon>
        <taxon>Coelurosauria</taxon>
        <taxon>Aves</taxon>
        <taxon>Neognathae</taxon>
        <taxon>Neoaves</taxon>
        <taxon>Telluraves</taxon>
        <taxon>Australaves</taxon>
        <taxon>Passeriformes</taxon>
        <taxon>Sturnidae</taxon>
        <taxon>Lamprotornis</taxon>
    </lineage>
</organism>
<evidence type="ECO:0000313" key="3">
    <source>
        <dbReference type="Proteomes" id="UP000618051"/>
    </source>
</evidence>
<sequence length="191" mass="21427">VYQQILSVGGSQELHDSLGFFREGTYTFKLQRCKPYVSSGEMPLMVTPAFVMQWRKQNFVDNGLESRGPAAGTAVNQRWQLLCGHGTTWWDLLVPAASKSLVCDGNSPASFCILPKLVFQWSPDTPAPRSMVGHRRSQVFETLSHCPALQVSEGWSTEAFQGALYLSDQVFKPSVHDMIQLAYRDQQPTRE</sequence>
<evidence type="ECO:0000313" key="2">
    <source>
        <dbReference type="EMBL" id="KAI1241745.1"/>
    </source>
</evidence>
<evidence type="ECO:0000313" key="1">
    <source>
        <dbReference type="EMBL" id="KAG0123453.1"/>
    </source>
</evidence>
<dbReference type="EMBL" id="JADDUC020000002">
    <property type="protein sequence ID" value="KAI1241745.1"/>
    <property type="molecule type" value="Genomic_DNA"/>
</dbReference>
<comment type="caution">
    <text evidence="1">The sequence shown here is derived from an EMBL/GenBank/DDBJ whole genome shotgun (WGS) entry which is preliminary data.</text>
</comment>
<gene>
    <name evidence="2" type="ORF">IHE44_0005234</name>
    <name evidence="1" type="ORF">IHE44_007546</name>
</gene>
<reference evidence="1" key="1">
    <citation type="submission" date="2020-10" db="EMBL/GenBank/DDBJ databases">
        <title>Feather gene expression reveals the developmental basis of iridescence in African starlings.</title>
        <authorList>
            <person name="Rubenstein D.R."/>
        </authorList>
    </citation>
    <scope>NUCLEOTIDE SEQUENCE</scope>
    <source>
        <strain evidence="1">SS15</strain>
        <tissue evidence="1">Liver</tissue>
    </source>
</reference>
<accession>A0A835NXZ1</accession>
<name>A0A835NXZ1_9PASS</name>
<proteinExistence type="predicted"/>
<dbReference type="AlphaFoldDB" id="A0A835NXZ1"/>
<reference evidence="2" key="3">
    <citation type="submission" date="2022-01" db="EMBL/GenBank/DDBJ databases">
        <authorList>
            <person name="Rubenstein D.R."/>
        </authorList>
    </citation>
    <scope>NUCLEOTIDE SEQUENCE</scope>
    <source>
        <strain evidence="2">SS15</strain>
        <tissue evidence="2">Liver</tissue>
    </source>
</reference>
<feature type="non-terminal residue" evidence="1">
    <location>
        <position position="191"/>
    </location>
</feature>